<protein>
    <submittedName>
        <fullName evidence="2">Uncharacterized protein</fullName>
    </submittedName>
</protein>
<organism evidence="2 3">
    <name type="scientific">Synchytrium endobioticum</name>
    <dbReference type="NCBI Taxonomy" id="286115"/>
    <lineage>
        <taxon>Eukaryota</taxon>
        <taxon>Fungi</taxon>
        <taxon>Fungi incertae sedis</taxon>
        <taxon>Chytridiomycota</taxon>
        <taxon>Chytridiomycota incertae sedis</taxon>
        <taxon>Chytridiomycetes</taxon>
        <taxon>Synchytriales</taxon>
        <taxon>Synchytriaceae</taxon>
        <taxon>Synchytrium</taxon>
    </lineage>
</organism>
<feature type="region of interest" description="Disordered" evidence="1">
    <location>
        <begin position="196"/>
        <end position="263"/>
    </location>
</feature>
<evidence type="ECO:0000313" key="2">
    <source>
        <dbReference type="EMBL" id="TPX37904.1"/>
    </source>
</evidence>
<sequence>MSALVMAPQAPVRMPQAPFIIQPPRRIIKSLADSAAAVASHDTDETHANDQSRPRPIAETAKSYHNHHPLGPADQALASDDCDDAVVEPPQQHHHKPSPHIPHQPSCTRRRLSANNLRNPQQQQDSDLHNQLQQRQQLLIQNWRNTTAALHAQQENTSSILIQAPQPPYQPPLHPRLIAAAAKIAMQNGHVINNSQVTTSPQFNHTELPPPPPASKPRPFFSVSPTEDAPVTSHSKLNKSIQPISSSTPSIANPIEPSGTQAPVSSVALNCSSTVTRASPLQSASSSLDTVCQATNANGKMISRTQRKLLLQRLQTLSENTSSFAHPTKQALAWKAIDRVDREFNSLVMAGQDPMNESLSRLIYGPPGSRDGICGGTQLSYSCNNNYSSRSAQLDVVLERRTKSAPNLQTLRKVTASSTQDMSGRLRPHGGNERQSWNGASISPARRLMMSNTRSRITGSINPANGGTMMKRQDSFLSHVGWFVSTKRR</sequence>
<dbReference type="Proteomes" id="UP000317494">
    <property type="component" value="Unassembled WGS sequence"/>
</dbReference>
<evidence type="ECO:0000313" key="3">
    <source>
        <dbReference type="Proteomes" id="UP000317494"/>
    </source>
</evidence>
<feature type="compositionally biased region" description="Polar residues" evidence="1">
    <location>
        <begin position="196"/>
        <end position="205"/>
    </location>
</feature>
<comment type="caution">
    <text evidence="2">The sequence shown here is derived from an EMBL/GenBank/DDBJ whole genome shotgun (WGS) entry which is preliminary data.</text>
</comment>
<dbReference type="EMBL" id="QEAN01000410">
    <property type="protein sequence ID" value="TPX37904.1"/>
    <property type="molecule type" value="Genomic_DNA"/>
</dbReference>
<evidence type="ECO:0000256" key="1">
    <source>
        <dbReference type="SAM" id="MobiDB-lite"/>
    </source>
</evidence>
<name>A0A507CIF5_9FUNG</name>
<keyword evidence="3" id="KW-1185">Reference proteome</keyword>
<proteinExistence type="predicted"/>
<gene>
    <name evidence="2" type="ORF">SeMB42_g06802</name>
</gene>
<feature type="compositionally biased region" description="Low complexity" evidence="1">
    <location>
        <begin position="240"/>
        <end position="251"/>
    </location>
</feature>
<reference evidence="2 3" key="1">
    <citation type="journal article" date="2019" name="Sci. Rep.">
        <title>Comparative genomics of chytrid fungi reveal insights into the obligate biotrophic and pathogenic lifestyle of Synchytrium endobioticum.</title>
        <authorList>
            <person name="van de Vossenberg B.T.L.H."/>
            <person name="Warris S."/>
            <person name="Nguyen H.D.T."/>
            <person name="van Gent-Pelzer M.P.E."/>
            <person name="Joly D.L."/>
            <person name="van de Geest H.C."/>
            <person name="Bonants P.J.M."/>
            <person name="Smith D.S."/>
            <person name="Levesque C.A."/>
            <person name="van der Lee T.A.J."/>
        </authorList>
    </citation>
    <scope>NUCLEOTIDE SEQUENCE [LARGE SCALE GENOMIC DNA]</scope>
    <source>
        <strain evidence="2 3">MB42</strain>
    </source>
</reference>
<feature type="region of interest" description="Disordered" evidence="1">
    <location>
        <begin position="85"/>
        <end position="108"/>
    </location>
</feature>
<feature type="region of interest" description="Disordered" evidence="1">
    <location>
        <begin position="415"/>
        <end position="440"/>
    </location>
</feature>
<dbReference type="AlphaFoldDB" id="A0A507CIF5"/>
<dbReference type="VEuPathDB" id="FungiDB:SeMB42_g06802"/>
<accession>A0A507CIF5</accession>